<evidence type="ECO:0000313" key="3">
    <source>
        <dbReference type="EMBL" id="NDL85033.1"/>
    </source>
</evidence>
<organism evidence="3">
    <name type="scientific">Klebsiella pneumoniae</name>
    <dbReference type="NCBI Taxonomy" id="573"/>
    <lineage>
        <taxon>Bacteria</taxon>
        <taxon>Pseudomonadati</taxon>
        <taxon>Pseudomonadota</taxon>
        <taxon>Gammaproteobacteria</taxon>
        <taxon>Enterobacterales</taxon>
        <taxon>Enterobacteriaceae</taxon>
        <taxon>Klebsiella/Raoultella group</taxon>
        <taxon>Klebsiella</taxon>
        <taxon>Klebsiella pneumoniae complex</taxon>
    </lineage>
</organism>
<dbReference type="Pfam" id="PF04448">
    <property type="entry name" value="DUF551"/>
    <property type="match status" value="1"/>
</dbReference>
<reference evidence="2" key="1">
    <citation type="submission" date="2019-10" db="EMBL/GenBank/DDBJ databases">
        <title>Molecular typing, antibiotic resistance determination and virulence profiling for 36 multidrug-resistant clinical Klebsiella pneumoniae isolates using second- and third-generation sequencing.</title>
        <authorList>
            <person name="Shelenkov A."/>
            <person name="Mikhaylova Y."/>
            <person name="Yanushevich Y."/>
            <person name="Samoilov A."/>
            <person name="Petrova L."/>
            <person name="Fomina V."/>
            <person name="Gusarov V."/>
            <person name="Zamyatin M."/>
            <person name="Shagin D."/>
        </authorList>
    </citation>
    <scope>NUCLEOTIDE SEQUENCE</scope>
    <source>
        <strain evidence="2">CriePir152</strain>
    </source>
</reference>
<gene>
    <name evidence="2" type="ORF">GJJ20_23315</name>
    <name evidence="3" type="ORF">GY104_16920</name>
</gene>
<dbReference type="EMBL" id="WJVX01000031">
    <property type="protein sequence ID" value="MRJ82862.1"/>
    <property type="molecule type" value="Genomic_DNA"/>
</dbReference>
<comment type="caution">
    <text evidence="3">The sequence shown here is derived from an EMBL/GenBank/DDBJ whole genome shotgun (WGS) entry which is preliminary data.</text>
</comment>
<evidence type="ECO:0000313" key="2">
    <source>
        <dbReference type="EMBL" id="MRJ82862.1"/>
    </source>
</evidence>
<accession>A0A6B2HVR1</accession>
<name>A0A6B2HVR1_KLEPN</name>
<sequence>MLWTSVKFKMPETTKMTSWFIVNTAKGVGVTTYSPLNGFSKTVFIDNETHHDLEVTHWMPLPHPPES</sequence>
<feature type="domain" description="DUF551" evidence="1">
    <location>
        <begin position="3"/>
        <end position="66"/>
    </location>
</feature>
<dbReference type="AlphaFoldDB" id="A0A6B2HVR1"/>
<reference evidence="3" key="2">
    <citation type="journal article" date="2020" name="Open Forum Infect. Dis.">
        <title>Microbiome restoration by RBX2660 does not preclude recurrence of multidrug-resistant urinary tract infection following subsequent antibiotic exposure: A case report.</title>
        <authorList>
            <person name="Keen E."/>
            <person name="Tasoff P."/>
            <person name="Hink T."/>
            <person name="Reske K."/>
            <person name="Dantas G."/>
            <person name="Kwon J."/>
            <person name="Dubberke E."/>
        </authorList>
    </citation>
    <scope>NUCLEOTIDE SEQUENCE</scope>
    <source>
        <strain evidence="3">Urine_1_19</strain>
    </source>
</reference>
<dbReference type="RefSeq" id="WP_004899651.1">
    <property type="nucleotide sequence ID" value="NZ_BFDC01000102.1"/>
</dbReference>
<dbReference type="EMBL" id="JAAEFK010000016">
    <property type="protein sequence ID" value="NDL85033.1"/>
    <property type="molecule type" value="Genomic_DNA"/>
</dbReference>
<proteinExistence type="predicted"/>
<protein>
    <submittedName>
        <fullName evidence="3">DUF551 domain-containing protein</fullName>
    </submittedName>
</protein>
<dbReference type="InterPro" id="IPR007539">
    <property type="entry name" value="DUF551"/>
</dbReference>
<evidence type="ECO:0000259" key="1">
    <source>
        <dbReference type="Pfam" id="PF04448"/>
    </source>
</evidence>